<evidence type="ECO:0000256" key="10">
    <source>
        <dbReference type="ARBA" id="ARBA00047287"/>
    </source>
</evidence>
<reference evidence="18 19" key="1">
    <citation type="journal article" date="2009" name="Science">
        <title>Green evolution and dynamic adaptations revealed by genomes of the marine picoeukaryotes Micromonas.</title>
        <authorList>
            <person name="Worden A.Z."/>
            <person name="Lee J.H."/>
            <person name="Mock T."/>
            <person name="Rouze P."/>
            <person name="Simmons M.P."/>
            <person name="Aerts A.L."/>
            <person name="Allen A.E."/>
            <person name="Cuvelier M.L."/>
            <person name="Derelle E."/>
            <person name="Everett M.V."/>
            <person name="Foulon E."/>
            <person name="Grimwood J."/>
            <person name="Gundlach H."/>
            <person name="Henrissat B."/>
            <person name="Napoli C."/>
            <person name="McDonald S.M."/>
            <person name="Parker M.S."/>
            <person name="Rombauts S."/>
            <person name="Salamov A."/>
            <person name="Von Dassow P."/>
            <person name="Badger J.H."/>
            <person name="Coutinho P.M."/>
            <person name="Demir E."/>
            <person name="Dubchak I."/>
            <person name="Gentemann C."/>
            <person name="Eikrem W."/>
            <person name="Gready J.E."/>
            <person name="John U."/>
            <person name="Lanier W."/>
            <person name="Lindquist E.A."/>
            <person name="Lucas S."/>
            <person name="Mayer K.F."/>
            <person name="Moreau H."/>
            <person name="Not F."/>
            <person name="Otillar R."/>
            <person name="Panaud O."/>
            <person name="Pangilinan J."/>
            <person name="Paulsen I."/>
            <person name="Piegu B."/>
            <person name="Poliakov A."/>
            <person name="Robbens S."/>
            <person name="Schmutz J."/>
            <person name="Toulza E."/>
            <person name="Wyss T."/>
            <person name="Zelensky A."/>
            <person name="Zhou K."/>
            <person name="Armbrust E.V."/>
            <person name="Bhattacharya D."/>
            <person name="Goodenough U.W."/>
            <person name="Van de Peer Y."/>
            <person name="Grigoriev I.V."/>
        </authorList>
    </citation>
    <scope>NUCLEOTIDE SEQUENCE [LARGE SCALE GENOMIC DNA]</scope>
    <source>
        <strain evidence="19">RCC299 / NOUM17</strain>
    </source>
</reference>
<dbReference type="GeneID" id="8244633"/>
<dbReference type="Pfam" id="PF01207">
    <property type="entry name" value="Dus"/>
    <property type="match status" value="1"/>
</dbReference>
<gene>
    <name evidence="18" type="ORF">MICPUN_82497</name>
</gene>
<comment type="catalytic activity">
    <reaction evidence="10">
        <text>5,6-dihydrouridine(17) in tRNA + NAD(+) = uridine(17) in tRNA + NADH + H(+)</text>
        <dbReference type="Rhea" id="RHEA:53372"/>
        <dbReference type="Rhea" id="RHEA-COMP:13541"/>
        <dbReference type="Rhea" id="RHEA-COMP:13542"/>
        <dbReference type="ChEBI" id="CHEBI:15378"/>
        <dbReference type="ChEBI" id="CHEBI:57540"/>
        <dbReference type="ChEBI" id="CHEBI:57945"/>
        <dbReference type="ChEBI" id="CHEBI:65315"/>
        <dbReference type="ChEBI" id="CHEBI:74443"/>
        <dbReference type="EC" id="1.3.1.88"/>
    </reaction>
    <physiologicalReaction direction="right-to-left" evidence="10">
        <dbReference type="Rhea" id="RHEA:53374"/>
    </physiologicalReaction>
</comment>
<keyword evidence="2" id="KW-0285">Flavoprotein</keyword>
<comment type="catalytic activity">
    <reaction evidence="11">
        <text>5,6-dihydrouridine(16) in tRNA + NADP(+) = uridine(16) in tRNA + NADPH + H(+)</text>
        <dbReference type="Rhea" id="RHEA:53376"/>
        <dbReference type="Rhea" id="RHEA-COMP:13543"/>
        <dbReference type="Rhea" id="RHEA-COMP:13544"/>
        <dbReference type="ChEBI" id="CHEBI:15378"/>
        <dbReference type="ChEBI" id="CHEBI:57783"/>
        <dbReference type="ChEBI" id="CHEBI:58349"/>
        <dbReference type="ChEBI" id="CHEBI:65315"/>
        <dbReference type="ChEBI" id="CHEBI:74443"/>
        <dbReference type="EC" id="1.3.1.88"/>
    </reaction>
    <physiologicalReaction direction="right-to-left" evidence="11">
        <dbReference type="Rhea" id="RHEA:53378"/>
    </physiologicalReaction>
</comment>
<dbReference type="InParanoid" id="C1E909"/>
<feature type="binding site" evidence="15">
    <location>
        <position position="163"/>
    </location>
    <ligand>
        <name>FMN</name>
        <dbReference type="ChEBI" id="CHEBI:58210"/>
    </ligand>
</feature>
<dbReference type="eggNOG" id="KOG2335">
    <property type="taxonomic scope" value="Eukaryota"/>
</dbReference>
<name>C1E909_MICCC</name>
<feature type="binding site" evidence="15">
    <location>
        <position position="95"/>
    </location>
    <ligand>
        <name>FMN</name>
        <dbReference type="ChEBI" id="CHEBI:58210"/>
    </ligand>
</feature>
<dbReference type="KEGG" id="mis:MICPUN_82497"/>
<comment type="similarity">
    <text evidence="8">Belongs to the Dus family. Dus1 subfamily.</text>
</comment>
<dbReference type="FunCoup" id="C1E909">
    <property type="interactions" value="1838"/>
</dbReference>
<evidence type="ECO:0000256" key="6">
    <source>
        <dbReference type="ARBA" id="ARBA00023002"/>
    </source>
</evidence>
<dbReference type="GO" id="GO:0050660">
    <property type="term" value="F:flavin adenine dinucleotide binding"/>
    <property type="evidence" value="ECO:0007669"/>
    <property type="project" value="InterPro"/>
</dbReference>
<dbReference type="PANTHER" id="PTHR11082">
    <property type="entry name" value="TRNA-DIHYDROURIDINE SYNTHASE"/>
    <property type="match status" value="1"/>
</dbReference>
<feature type="binding site" evidence="15">
    <location>
        <position position="191"/>
    </location>
    <ligand>
        <name>FMN</name>
        <dbReference type="ChEBI" id="CHEBI:58210"/>
    </ligand>
</feature>
<evidence type="ECO:0000256" key="2">
    <source>
        <dbReference type="ARBA" id="ARBA00022630"/>
    </source>
</evidence>
<comment type="catalytic activity">
    <reaction evidence="12">
        <text>5,6-dihydrouridine(16) in tRNA + NAD(+) = uridine(16) in tRNA + NADH + H(+)</text>
        <dbReference type="Rhea" id="RHEA:53380"/>
        <dbReference type="Rhea" id="RHEA-COMP:13543"/>
        <dbReference type="Rhea" id="RHEA-COMP:13544"/>
        <dbReference type="ChEBI" id="CHEBI:15378"/>
        <dbReference type="ChEBI" id="CHEBI:57540"/>
        <dbReference type="ChEBI" id="CHEBI:57945"/>
        <dbReference type="ChEBI" id="CHEBI:65315"/>
        <dbReference type="ChEBI" id="CHEBI:74443"/>
        <dbReference type="EC" id="1.3.1.88"/>
    </reaction>
    <physiologicalReaction direction="right-to-left" evidence="12">
        <dbReference type="Rhea" id="RHEA:53382"/>
    </physiologicalReaction>
</comment>
<dbReference type="Gene3D" id="3.20.20.70">
    <property type="entry name" value="Aldolase class I"/>
    <property type="match status" value="1"/>
</dbReference>
<keyword evidence="19" id="KW-1185">Reference proteome</keyword>
<evidence type="ECO:0000256" key="1">
    <source>
        <dbReference type="ARBA" id="ARBA00001917"/>
    </source>
</evidence>
<evidence type="ECO:0000256" key="3">
    <source>
        <dbReference type="ARBA" id="ARBA00022643"/>
    </source>
</evidence>
<protein>
    <recommendedName>
        <fullName evidence="9">tRNA-dihydrouridine(16/17) synthase [NAD(P)(+)]</fullName>
        <ecNumber evidence="9">1.3.1.88</ecNumber>
    </recommendedName>
</protein>
<evidence type="ECO:0000313" key="19">
    <source>
        <dbReference type="Proteomes" id="UP000002009"/>
    </source>
</evidence>
<evidence type="ECO:0000256" key="9">
    <source>
        <dbReference type="ARBA" id="ARBA00038890"/>
    </source>
</evidence>
<evidence type="ECO:0000259" key="17">
    <source>
        <dbReference type="Pfam" id="PF01207"/>
    </source>
</evidence>
<dbReference type="AlphaFoldDB" id="C1E909"/>
<evidence type="ECO:0000256" key="12">
    <source>
        <dbReference type="ARBA" id="ARBA00048934"/>
    </source>
</evidence>
<evidence type="ECO:0000256" key="16">
    <source>
        <dbReference type="SAM" id="MobiDB-lite"/>
    </source>
</evidence>
<proteinExistence type="inferred from homology"/>
<dbReference type="CDD" id="cd02801">
    <property type="entry name" value="DUS_like_FMN"/>
    <property type="match status" value="1"/>
</dbReference>
<dbReference type="PANTHER" id="PTHR11082:SF5">
    <property type="entry name" value="TRNA-DIHYDROURIDINE(16_17) SYNTHASE [NAD(P)(+)]-LIKE"/>
    <property type="match status" value="1"/>
</dbReference>
<feature type="domain" description="DUS-like FMN-binding" evidence="17">
    <location>
        <begin position="39"/>
        <end position="339"/>
    </location>
</feature>
<dbReference type="EMBL" id="CP001327">
    <property type="protein sequence ID" value="ACO64604.1"/>
    <property type="molecule type" value="Genomic_DNA"/>
</dbReference>
<evidence type="ECO:0000256" key="11">
    <source>
        <dbReference type="ARBA" id="ARBA00047652"/>
    </source>
</evidence>
<dbReference type="Proteomes" id="UP000002009">
    <property type="component" value="Chromosome 6"/>
</dbReference>
<evidence type="ECO:0000256" key="13">
    <source>
        <dbReference type="ARBA" id="ARBA00049467"/>
    </source>
</evidence>
<feature type="region of interest" description="Disordered" evidence="16">
    <location>
        <begin position="1"/>
        <end position="21"/>
    </location>
</feature>
<evidence type="ECO:0000256" key="14">
    <source>
        <dbReference type="PIRSR" id="PIRSR006621-1"/>
    </source>
</evidence>
<keyword evidence="6" id="KW-0560">Oxidoreductase</keyword>
<keyword evidence="4" id="KW-0819">tRNA processing</keyword>
<accession>C1E909</accession>
<comment type="catalytic activity">
    <reaction evidence="13">
        <text>5,6-dihydrouridine(17) in tRNA + NADP(+) = uridine(17) in tRNA + NADPH + H(+)</text>
        <dbReference type="Rhea" id="RHEA:53368"/>
        <dbReference type="Rhea" id="RHEA-COMP:13541"/>
        <dbReference type="Rhea" id="RHEA-COMP:13542"/>
        <dbReference type="ChEBI" id="CHEBI:15378"/>
        <dbReference type="ChEBI" id="CHEBI:57783"/>
        <dbReference type="ChEBI" id="CHEBI:58349"/>
        <dbReference type="ChEBI" id="CHEBI:65315"/>
        <dbReference type="ChEBI" id="CHEBI:74443"/>
        <dbReference type="EC" id="1.3.1.88"/>
    </reaction>
    <physiologicalReaction direction="right-to-left" evidence="13">
        <dbReference type="Rhea" id="RHEA:53370"/>
    </physiologicalReaction>
</comment>
<organism evidence="18 19">
    <name type="scientific">Micromonas commoda (strain RCC299 / NOUM17 / CCMP2709)</name>
    <name type="common">Picoplanktonic green alga</name>
    <dbReference type="NCBI Taxonomy" id="296587"/>
    <lineage>
        <taxon>Eukaryota</taxon>
        <taxon>Viridiplantae</taxon>
        <taxon>Chlorophyta</taxon>
        <taxon>Mamiellophyceae</taxon>
        <taxon>Mamiellales</taxon>
        <taxon>Mamiellaceae</taxon>
        <taxon>Micromonas</taxon>
    </lineage>
</organism>
<feature type="non-terminal residue" evidence="18">
    <location>
        <position position="353"/>
    </location>
</feature>
<keyword evidence="3 15" id="KW-0288">FMN</keyword>
<evidence type="ECO:0000256" key="5">
    <source>
        <dbReference type="ARBA" id="ARBA00022857"/>
    </source>
</evidence>
<keyword evidence="15" id="KW-0547">Nucleotide-binding</keyword>
<dbReference type="RefSeq" id="XP_002503346.1">
    <property type="nucleotide sequence ID" value="XM_002503300.1"/>
</dbReference>
<dbReference type="InterPro" id="IPR001269">
    <property type="entry name" value="DUS_fam"/>
</dbReference>
<sequence length="353" mass="39832">MSADETARPAPPAPEDASPGTKLTSWDFFRSMGSPKFHVAPMVDQSELAFRELCRRHGATCAYTPMIHARLFVEDLKYRKEIFTTHINDRPLLVQFCANDPDMLLKAASIVAPHCDGVDINFGCPQRIAKRGRYGAFLMDDWETVHNLINKLDKHLSVPVTAKIRVYDDLETSLKYAKMVEAAGAQLIAVHGRTREQKRAADVRANWAFIREIKKQLKVPVLANGDIRTLAEAEKCLEATGADGVLSAEPLLENPSLFSDPPLYSPSDPAHPLPVEGDVNCELLHEYLEITRTYQTPLRMVKGHVHNMVGSWLKEFTDLRDWLNKTPHSEMTVDKLQAWTKELQGRVNLVRRN</sequence>
<keyword evidence="7" id="KW-0520">NAD</keyword>
<dbReference type="PIRSF" id="PIRSF006621">
    <property type="entry name" value="Dus"/>
    <property type="match status" value="1"/>
</dbReference>
<dbReference type="PROSITE" id="PS01136">
    <property type="entry name" value="UPF0034"/>
    <property type="match status" value="1"/>
</dbReference>
<dbReference type="SUPFAM" id="SSF51395">
    <property type="entry name" value="FMN-linked oxidoreductases"/>
    <property type="match status" value="1"/>
</dbReference>
<evidence type="ECO:0000256" key="15">
    <source>
        <dbReference type="PIRSR" id="PIRSR006621-2"/>
    </source>
</evidence>
<dbReference type="OMA" id="NPCLFAN"/>
<feature type="active site" description="Proton donor" evidence="14">
    <location>
        <position position="124"/>
    </location>
</feature>
<comment type="cofactor">
    <cofactor evidence="1 15">
        <name>FMN</name>
        <dbReference type="ChEBI" id="CHEBI:58210"/>
    </cofactor>
</comment>
<dbReference type="InterPro" id="IPR035587">
    <property type="entry name" value="DUS-like_FMN-bd"/>
</dbReference>
<evidence type="ECO:0000313" key="18">
    <source>
        <dbReference type="EMBL" id="ACO64604.1"/>
    </source>
</evidence>
<feature type="binding site" evidence="15">
    <location>
        <begin position="41"/>
        <end position="43"/>
    </location>
    <ligand>
        <name>FMN</name>
        <dbReference type="ChEBI" id="CHEBI:58210"/>
    </ligand>
</feature>
<keyword evidence="5" id="KW-0521">NADP</keyword>
<evidence type="ECO:0000256" key="8">
    <source>
        <dbReference type="ARBA" id="ARBA00038313"/>
    </source>
</evidence>
<dbReference type="InterPro" id="IPR013785">
    <property type="entry name" value="Aldolase_TIM"/>
</dbReference>
<dbReference type="OrthoDB" id="272303at2759"/>
<evidence type="ECO:0000256" key="7">
    <source>
        <dbReference type="ARBA" id="ARBA00023027"/>
    </source>
</evidence>
<dbReference type="InterPro" id="IPR018517">
    <property type="entry name" value="tRNA_hU_synthase_CS"/>
</dbReference>
<evidence type="ECO:0000256" key="4">
    <source>
        <dbReference type="ARBA" id="ARBA00022694"/>
    </source>
</evidence>
<dbReference type="GO" id="GO:0017150">
    <property type="term" value="F:tRNA dihydrouridine synthase activity"/>
    <property type="evidence" value="ECO:0007669"/>
    <property type="project" value="InterPro"/>
</dbReference>
<dbReference type="EC" id="1.3.1.88" evidence="9"/>